<feature type="transmembrane region" description="Helical" evidence="10">
    <location>
        <begin position="42"/>
        <end position="65"/>
    </location>
</feature>
<feature type="transmembrane region" description="Helical" evidence="10">
    <location>
        <begin position="117"/>
        <end position="133"/>
    </location>
</feature>
<dbReference type="InterPro" id="IPR028362">
    <property type="entry name" value="AlgI"/>
</dbReference>
<dbReference type="Proteomes" id="UP000198736">
    <property type="component" value="Unassembled WGS sequence"/>
</dbReference>
<feature type="transmembrane region" description="Helical" evidence="10">
    <location>
        <begin position="447"/>
        <end position="469"/>
    </location>
</feature>
<feature type="transmembrane region" description="Helical" evidence="10">
    <location>
        <begin position="315"/>
        <end position="338"/>
    </location>
</feature>
<dbReference type="GO" id="GO:0005886">
    <property type="term" value="C:plasma membrane"/>
    <property type="evidence" value="ECO:0007669"/>
    <property type="project" value="UniProtKB-SubCell"/>
</dbReference>
<dbReference type="InterPro" id="IPR051085">
    <property type="entry name" value="MB_O-acyltransferase"/>
</dbReference>
<dbReference type="PIRSF" id="PIRSF500217">
    <property type="entry name" value="AlgI"/>
    <property type="match status" value="1"/>
</dbReference>
<comment type="similarity">
    <text evidence="2 9">Belongs to the membrane-bound acyltransferase family.</text>
</comment>
<dbReference type="STRING" id="1742973.COMA2_10277"/>
<keyword evidence="6 10" id="KW-1133">Transmembrane helix</keyword>
<accession>A0A0S4L7A0</accession>
<reference evidence="12" key="1">
    <citation type="submission" date="2015-10" db="EMBL/GenBank/DDBJ databases">
        <authorList>
            <person name="Luecker S."/>
            <person name="Luecker S."/>
        </authorList>
    </citation>
    <scope>NUCLEOTIDE SEQUENCE [LARGE SCALE GENOMIC DNA]</scope>
</reference>
<keyword evidence="3 9" id="KW-1003">Cell membrane</keyword>
<feature type="transmembrane region" description="Helical" evidence="10">
    <location>
        <begin position="77"/>
        <end position="97"/>
    </location>
</feature>
<dbReference type="PANTHER" id="PTHR13285:SF23">
    <property type="entry name" value="TEICHOIC ACID D-ALANYLTRANSFERASE"/>
    <property type="match status" value="1"/>
</dbReference>
<dbReference type="Pfam" id="PF03062">
    <property type="entry name" value="MBOAT"/>
    <property type="match status" value="1"/>
</dbReference>
<evidence type="ECO:0000256" key="4">
    <source>
        <dbReference type="ARBA" id="ARBA00022679"/>
    </source>
</evidence>
<gene>
    <name evidence="11" type="ORF">COMA2_10277</name>
</gene>
<feature type="transmembrane region" description="Helical" evidence="10">
    <location>
        <begin position="362"/>
        <end position="384"/>
    </location>
</feature>
<evidence type="ECO:0000313" key="11">
    <source>
        <dbReference type="EMBL" id="CUS31755.1"/>
    </source>
</evidence>
<keyword evidence="12" id="KW-1185">Reference proteome</keyword>
<feature type="transmembrane region" description="Helical" evidence="10">
    <location>
        <begin position="405"/>
        <end position="427"/>
    </location>
</feature>
<keyword evidence="5 10" id="KW-0812">Transmembrane</keyword>
<organism evidence="11 12">
    <name type="scientific">Candidatus Nitrospira nitrificans</name>
    <dbReference type="NCBI Taxonomy" id="1742973"/>
    <lineage>
        <taxon>Bacteria</taxon>
        <taxon>Pseudomonadati</taxon>
        <taxon>Nitrospirota</taxon>
        <taxon>Nitrospiria</taxon>
        <taxon>Nitrospirales</taxon>
        <taxon>Nitrospiraceae</taxon>
        <taxon>Nitrospira</taxon>
    </lineage>
</organism>
<evidence type="ECO:0000256" key="10">
    <source>
        <dbReference type="SAM" id="Phobius"/>
    </source>
</evidence>
<comment type="subcellular location">
    <subcellularLocation>
        <location evidence="1">Cell membrane</location>
        <topology evidence="1">Multi-pass membrane protein</topology>
    </subcellularLocation>
</comment>
<evidence type="ECO:0000256" key="2">
    <source>
        <dbReference type="ARBA" id="ARBA00010323"/>
    </source>
</evidence>
<keyword evidence="4 9" id="KW-0808">Transferase</keyword>
<dbReference type="GO" id="GO:0042121">
    <property type="term" value="P:alginic acid biosynthetic process"/>
    <property type="evidence" value="ECO:0007669"/>
    <property type="project" value="InterPro"/>
</dbReference>
<dbReference type="AlphaFoldDB" id="A0A0S4L7A0"/>
<dbReference type="PIRSF" id="PIRSF016636">
    <property type="entry name" value="AlgI_DltB"/>
    <property type="match status" value="1"/>
</dbReference>
<evidence type="ECO:0000313" key="12">
    <source>
        <dbReference type="Proteomes" id="UP000198736"/>
    </source>
</evidence>
<dbReference type="InterPro" id="IPR024194">
    <property type="entry name" value="Ac/AlaTfrase_AlgI/DltB"/>
</dbReference>
<sequence length="471" mass="53229">MHAVVFNSSAFFLFFLVLYGAYRALGDRYIMQNRLLLVASFLFYGFWDWRFPCLMALTTVVDYVATGRMQQHQGQRSTWLGISLLNNLGVLFILKYFEFFQANVLGTLHHLGVEASPLFTGVILPVGISFYTFQRMTFVLDAYHGKSLSGVGLFDFALFVSFFPLLLSGPIERSSNLLPQFMRARVVTSLHVEEGIWLVAWGLFKKVFIADNLAGLVNPVFAEGWDGTGGEALIAVYAYAFQIYCDFSGYSDVARGIAKLLGFDVMVNFNLPYFAANPSDFWRRWHIALSTWLRDYVYIPLGGNRHGAWATNRNLMATMVLVGLWHGAAWTFIVWGMYHGSILIAHRLLVPPRREPVTSPWYVHWMNVVLMFHATCLGWLLFRAESLQQAGGLLMTILDSARPDALALSRLGMLLGYVSILLAVQMIQAWRRDLSVLKGISLPLKGVAYGLLFYLTVLHGGTSNSFIYFQF</sequence>
<feature type="transmembrane region" description="Helical" evidence="10">
    <location>
        <begin position="145"/>
        <end position="166"/>
    </location>
</feature>
<protein>
    <submittedName>
        <fullName evidence="11">Membrane bound O-acyl transferase MBOAT family protein</fullName>
    </submittedName>
</protein>
<keyword evidence="8 9" id="KW-0012">Acyltransferase</keyword>
<evidence type="ECO:0000256" key="3">
    <source>
        <dbReference type="ARBA" id="ARBA00022475"/>
    </source>
</evidence>
<evidence type="ECO:0000256" key="8">
    <source>
        <dbReference type="ARBA" id="ARBA00023315"/>
    </source>
</evidence>
<evidence type="ECO:0000256" key="1">
    <source>
        <dbReference type="ARBA" id="ARBA00004651"/>
    </source>
</evidence>
<name>A0A0S4L7A0_9BACT</name>
<evidence type="ECO:0000256" key="9">
    <source>
        <dbReference type="PIRNR" id="PIRNR016636"/>
    </source>
</evidence>
<dbReference type="PANTHER" id="PTHR13285">
    <property type="entry name" value="ACYLTRANSFERASE"/>
    <property type="match status" value="1"/>
</dbReference>
<dbReference type="InterPro" id="IPR004299">
    <property type="entry name" value="MBOAT_fam"/>
</dbReference>
<dbReference type="OrthoDB" id="9805788at2"/>
<keyword evidence="7 9" id="KW-0472">Membrane</keyword>
<proteinExistence type="inferred from homology"/>
<evidence type="ECO:0000256" key="6">
    <source>
        <dbReference type="ARBA" id="ARBA00022989"/>
    </source>
</evidence>
<evidence type="ECO:0000256" key="7">
    <source>
        <dbReference type="ARBA" id="ARBA00023136"/>
    </source>
</evidence>
<evidence type="ECO:0000256" key="5">
    <source>
        <dbReference type="ARBA" id="ARBA00022692"/>
    </source>
</evidence>
<dbReference type="GO" id="GO:0016746">
    <property type="term" value="F:acyltransferase activity"/>
    <property type="evidence" value="ECO:0007669"/>
    <property type="project" value="UniProtKB-KW"/>
</dbReference>
<dbReference type="EMBL" id="CZPZ01000001">
    <property type="protein sequence ID" value="CUS31755.1"/>
    <property type="molecule type" value="Genomic_DNA"/>
</dbReference>